<gene>
    <name evidence="7" type="ORF">XD73_0274</name>
</gene>
<dbReference type="Gene3D" id="2.40.30.170">
    <property type="match status" value="1"/>
</dbReference>
<keyword evidence="5" id="KW-0812">Transmembrane</keyword>
<dbReference type="EMBL" id="LGFU01000005">
    <property type="protein sequence ID" value="KUK46870.1"/>
    <property type="molecule type" value="Genomic_DNA"/>
</dbReference>
<dbReference type="Gene3D" id="2.40.50.100">
    <property type="match status" value="2"/>
</dbReference>
<feature type="domain" description="CusB-like beta-barrel" evidence="6">
    <location>
        <begin position="317"/>
        <end position="391"/>
    </location>
</feature>
<dbReference type="NCBIfam" id="TIGR01730">
    <property type="entry name" value="RND_mfp"/>
    <property type="match status" value="1"/>
</dbReference>
<evidence type="ECO:0000256" key="2">
    <source>
        <dbReference type="ARBA" id="ARBA00009477"/>
    </source>
</evidence>
<dbReference type="Gene3D" id="2.40.420.20">
    <property type="match status" value="1"/>
</dbReference>
<dbReference type="SUPFAM" id="SSF111369">
    <property type="entry name" value="HlyD-like secretion proteins"/>
    <property type="match status" value="1"/>
</dbReference>
<accession>A0A117LH57</accession>
<dbReference type="GO" id="GO:0022857">
    <property type="term" value="F:transmembrane transporter activity"/>
    <property type="evidence" value="ECO:0007669"/>
    <property type="project" value="InterPro"/>
</dbReference>
<dbReference type="PANTHER" id="PTHR32347">
    <property type="entry name" value="EFFLUX SYSTEM COMPONENT YKNX-RELATED"/>
    <property type="match status" value="1"/>
</dbReference>
<comment type="caution">
    <text evidence="7">The sequence shown here is derived from an EMBL/GenBank/DDBJ whole genome shotgun (WGS) entry which is preliminary data.</text>
</comment>
<evidence type="ECO:0000256" key="1">
    <source>
        <dbReference type="ARBA" id="ARBA00004196"/>
    </source>
</evidence>
<dbReference type="Proteomes" id="UP000064249">
    <property type="component" value="Unassembled WGS sequence"/>
</dbReference>
<evidence type="ECO:0000256" key="4">
    <source>
        <dbReference type="SAM" id="Coils"/>
    </source>
</evidence>
<comment type="similarity">
    <text evidence="2">Belongs to the membrane fusion protein (MFP) (TC 8.A.1) family.</text>
</comment>
<keyword evidence="5" id="KW-1133">Transmembrane helix</keyword>
<feature type="coiled-coil region" evidence="4">
    <location>
        <begin position="136"/>
        <end position="249"/>
    </location>
</feature>
<sequence length="470" mass="51766">MSEEKKNKKSKKYYYYAAAIILIIIIIFSNRNKDDSGDELITTTVEMGELIATVGGTGKVEANKSAFLTWDTTGNVSEVYVENGTQVTQGTTLAELAPASLPQSVILAKADLVDAQRNLENVLQSDTQRSQIYLDLLDAEQNYKDAQEDVDAWNYNNADQQSVDQARAEFIAAEETLKQIETSLQSVQNGEENGDVQALQEKLDEAQLTRDKALRNLSSILGKTYSTTVAKDFAEYDLAEAQLDDIQREWDRVKDGKNEDDILAAQAKVIAAESVTDMAVIKAPFDGTITSVFTKVGDEVNAGLKAFRVDDLSTFYIEVEIPEIDINRIEIGQEAEFTFDSILDKTYHGKVVDVAGAGSEEQGETNFIVKIILIDGDSEILPGMTASVSITVTKLEDVLIVPTRAIRLENGDIVVYALRNGNIEKVIIEIGASSDSYTQIISGEITENETLVLNPPEDLFNTNQRPAFTR</sequence>
<reference evidence="7 8" key="1">
    <citation type="journal article" date="2015" name="MBio">
        <title>Genome-Resolved Metagenomic Analysis Reveals Roles for Candidate Phyla and Other Microbial Community Members in Biogeochemical Transformations in Oil Reservoirs.</title>
        <authorList>
            <person name="Hu P."/>
            <person name="Tom L."/>
            <person name="Singh A."/>
            <person name="Thomas B.C."/>
            <person name="Baker B.J."/>
            <person name="Piceno Y.M."/>
            <person name="Andersen G.L."/>
            <person name="Banfield J.F."/>
        </authorList>
    </citation>
    <scope>NUCLEOTIDE SEQUENCE [LARGE SCALE GENOMIC DNA]</scope>
    <source>
        <strain evidence="7">46_16</strain>
    </source>
</reference>
<protein>
    <submittedName>
        <fullName evidence="7">Secretion protein HlyD family protein</fullName>
    </submittedName>
</protein>
<dbReference type="GO" id="GO:0016020">
    <property type="term" value="C:membrane"/>
    <property type="evidence" value="ECO:0007669"/>
    <property type="project" value="InterPro"/>
</dbReference>
<comment type="subcellular location">
    <subcellularLocation>
        <location evidence="1">Cell envelope</location>
    </subcellularLocation>
</comment>
<dbReference type="Gene3D" id="1.10.287.470">
    <property type="entry name" value="Helix hairpin bin"/>
    <property type="match status" value="1"/>
</dbReference>
<organism evidence="7 8">
    <name type="scientific">Anaerolinea thermophila</name>
    <dbReference type="NCBI Taxonomy" id="167964"/>
    <lineage>
        <taxon>Bacteria</taxon>
        <taxon>Bacillati</taxon>
        <taxon>Chloroflexota</taxon>
        <taxon>Anaerolineae</taxon>
        <taxon>Anaerolineales</taxon>
        <taxon>Anaerolineaceae</taxon>
        <taxon>Anaerolinea</taxon>
    </lineage>
</organism>
<dbReference type="AlphaFoldDB" id="A0A117LH57"/>
<dbReference type="InterPro" id="IPR058792">
    <property type="entry name" value="Beta-barrel_RND_2"/>
</dbReference>
<dbReference type="Pfam" id="PF25954">
    <property type="entry name" value="Beta-barrel_RND_2"/>
    <property type="match status" value="1"/>
</dbReference>
<evidence type="ECO:0000256" key="5">
    <source>
        <dbReference type="SAM" id="Phobius"/>
    </source>
</evidence>
<name>A0A117LH57_9CHLR</name>
<proteinExistence type="inferred from homology"/>
<dbReference type="InterPro" id="IPR006143">
    <property type="entry name" value="RND_pump_MFP"/>
</dbReference>
<keyword evidence="3 4" id="KW-0175">Coiled coil</keyword>
<dbReference type="InterPro" id="IPR050465">
    <property type="entry name" value="UPF0194_transport"/>
</dbReference>
<evidence type="ECO:0000313" key="8">
    <source>
        <dbReference type="Proteomes" id="UP000064249"/>
    </source>
</evidence>
<evidence type="ECO:0000256" key="3">
    <source>
        <dbReference type="ARBA" id="ARBA00023054"/>
    </source>
</evidence>
<evidence type="ECO:0000259" key="6">
    <source>
        <dbReference type="Pfam" id="PF25954"/>
    </source>
</evidence>
<dbReference type="GO" id="GO:0030313">
    <property type="term" value="C:cell envelope"/>
    <property type="evidence" value="ECO:0007669"/>
    <property type="project" value="UniProtKB-SubCell"/>
</dbReference>
<keyword evidence="5" id="KW-0472">Membrane</keyword>
<feature type="transmembrane region" description="Helical" evidence="5">
    <location>
        <begin position="12"/>
        <end position="29"/>
    </location>
</feature>
<evidence type="ECO:0000313" key="7">
    <source>
        <dbReference type="EMBL" id="KUK46870.1"/>
    </source>
</evidence>